<proteinExistence type="predicted"/>
<organism evidence="2">
    <name type="scientific">mine drainage metagenome</name>
    <dbReference type="NCBI Taxonomy" id="410659"/>
    <lineage>
        <taxon>unclassified sequences</taxon>
        <taxon>metagenomes</taxon>
        <taxon>ecological metagenomes</taxon>
    </lineage>
</organism>
<feature type="transmembrane region" description="Helical" evidence="1">
    <location>
        <begin position="147"/>
        <end position="164"/>
    </location>
</feature>
<comment type="caution">
    <text evidence="2">The sequence shown here is derived from an EMBL/GenBank/DDBJ whole genome shotgun (WGS) entry which is preliminary data.</text>
</comment>
<protein>
    <recommendedName>
        <fullName evidence="3">PEP-CTERM protein-sorting domain-containing protein</fullName>
    </recommendedName>
</protein>
<keyword evidence="1" id="KW-0472">Membrane</keyword>
<evidence type="ECO:0000313" key="2">
    <source>
        <dbReference type="EMBL" id="OIQ99966.1"/>
    </source>
</evidence>
<accession>A0A1J5RVH6</accession>
<sequence length="172" mass="19241">MNLVANNKGIAMRLFKIFNSVAFAGILAVSNASYATDHDVNGSTSRFNSSYSFTQLASKIDESDMDILLFKQNSKISPFRHSDESKALGAIHSDFTFNLGDRKHMALLVGENEHLSFLEDHGGEHDFDGRHSEHSDKYRPVEAVPEPRGFIMMLAGFGLFFLISRHRKNSSL</sequence>
<gene>
    <name evidence="2" type="ORF">GALL_179820</name>
</gene>
<keyword evidence="1" id="KW-0812">Transmembrane</keyword>
<dbReference type="EMBL" id="MLJW01000100">
    <property type="protein sequence ID" value="OIQ99966.1"/>
    <property type="molecule type" value="Genomic_DNA"/>
</dbReference>
<name>A0A1J5RVH6_9ZZZZ</name>
<keyword evidence="1" id="KW-1133">Transmembrane helix</keyword>
<evidence type="ECO:0000256" key="1">
    <source>
        <dbReference type="SAM" id="Phobius"/>
    </source>
</evidence>
<evidence type="ECO:0008006" key="3">
    <source>
        <dbReference type="Google" id="ProtNLM"/>
    </source>
</evidence>
<dbReference type="AlphaFoldDB" id="A0A1J5RVH6"/>
<reference evidence="2" key="1">
    <citation type="submission" date="2016-10" db="EMBL/GenBank/DDBJ databases">
        <title>Sequence of Gallionella enrichment culture.</title>
        <authorList>
            <person name="Poehlein A."/>
            <person name="Muehling M."/>
            <person name="Daniel R."/>
        </authorList>
    </citation>
    <scope>NUCLEOTIDE SEQUENCE</scope>
</reference>